<accession>A0ABR7M9A1</accession>
<evidence type="ECO:0000256" key="4">
    <source>
        <dbReference type="ARBA" id="ARBA00023136"/>
    </source>
</evidence>
<dbReference type="EMBL" id="MBUA01000012">
    <property type="protein sequence ID" value="MBC6491516.1"/>
    <property type="molecule type" value="Genomic_DNA"/>
</dbReference>
<evidence type="ECO:0000259" key="8">
    <source>
        <dbReference type="Pfam" id="PF07980"/>
    </source>
</evidence>
<dbReference type="InterPro" id="IPR011990">
    <property type="entry name" value="TPR-like_helical_dom_sf"/>
</dbReference>
<feature type="signal peptide" evidence="7">
    <location>
        <begin position="1"/>
        <end position="17"/>
    </location>
</feature>
<dbReference type="Proteomes" id="UP000765802">
    <property type="component" value="Unassembled WGS sequence"/>
</dbReference>
<protein>
    <recommendedName>
        <fullName evidence="8">RagB/SusD domain-containing protein</fullName>
    </recommendedName>
</protein>
<comment type="caution">
    <text evidence="9">The sequence shown here is derived from an EMBL/GenBank/DDBJ whole genome shotgun (WGS) entry which is preliminary data.</text>
</comment>
<dbReference type="InterPro" id="IPR012944">
    <property type="entry name" value="SusD_RagB_dom"/>
</dbReference>
<evidence type="ECO:0000256" key="5">
    <source>
        <dbReference type="ARBA" id="ARBA00023237"/>
    </source>
</evidence>
<name>A0ABR7M9A1_9BACT</name>
<proteinExistence type="inferred from homology"/>
<evidence type="ECO:0000313" key="9">
    <source>
        <dbReference type="EMBL" id="MBC6491516.1"/>
    </source>
</evidence>
<dbReference type="RefSeq" id="WP_187256796.1">
    <property type="nucleotide sequence ID" value="NZ_JBHULF010000014.1"/>
</dbReference>
<evidence type="ECO:0000256" key="1">
    <source>
        <dbReference type="ARBA" id="ARBA00004442"/>
    </source>
</evidence>
<feature type="region of interest" description="Disordered" evidence="6">
    <location>
        <begin position="398"/>
        <end position="441"/>
    </location>
</feature>
<feature type="chain" id="PRO_5045281998" description="RagB/SusD domain-containing protein" evidence="7">
    <location>
        <begin position="18"/>
        <end position="441"/>
    </location>
</feature>
<keyword evidence="4" id="KW-0472">Membrane</keyword>
<keyword evidence="10" id="KW-1185">Reference proteome</keyword>
<evidence type="ECO:0000256" key="7">
    <source>
        <dbReference type="SAM" id="SignalP"/>
    </source>
</evidence>
<reference evidence="9 10" key="1">
    <citation type="submission" date="2016-07" db="EMBL/GenBank/DDBJ databases">
        <title>Genome analysis of Flavihumibacter stibioxidans YS-17.</title>
        <authorList>
            <person name="Shi K."/>
            <person name="Han Y."/>
            <person name="Wang G."/>
        </authorList>
    </citation>
    <scope>NUCLEOTIDE SEQUENCE [LARGE SCALE GENOMIC DNA]</scope>
    <source>
        <strain evidence="9 10">YS-17</strain>
    </source>
</reference>
<comment type="subcellular location">
    <subcellularLocation>
        <location evidence="1">Cell outer membrane</location>
    </subcellularLocation>
</comment>
<feature type="compositionally biased region" description="Polar residues" evidence="6">
    <location>
        <begin position="430"/>
        <end position="441"/>
    </location>
</feature>
<feature type="domain" description="RagB/SusD" evidence="8">
    <location>
        <begin position="324"/>
        <end position="415"/>
    </location>
</feature>
<evidence type="ECO:0000256" key="6">
    <source>
        <dbReference type="SAM" id="MobiDB-lite"/>
    </source>
</evidence>
<keyword evidence="5" id="KW-0998">Cell outer membrane</keyword>
<organism evidence="9 10">
    <name type="scientific">Flavihumibacter stibioxidans</name>
    <dbReference type="NCBI Taxonomy" id="1834163"/>
    <lineage>
        <taxon>Bacteria</taxon>
        <taxon>Pseudomonadati</taxon>
        <taxon>Bacteroidota</taxon>
        <taxon>Chitinophagia</taxon>
        <taxon>Chitinophagales</taxon>
        <taxon>Chitinophagaceae</taxon>
        <taxon>Flavihumibacter</taxon>
    </lineage>
</organism>
<dbReference type="Gene3D" id="1.25.40.390">
    <property type="match status" value="1"/>
</dbReference>
<evidence type="ECO:0000313" key="10">
    <source>
        <dbReference type="Proteomes" id="UP000765802"/>
    </source>
</evidence>
<keyword evidence="3 7" id="KW-0732">Signal</keyword>
<sequence>MKKLSILLMLCSATVLFNSCKLEYVNPNGPTDEEVLNSREGLISLCVGMKLTYATSGMQALITAPGTTTRELKGVTTFTNILELEAGGTALPTFNGNVNGLWSNMLRVMGMAENLISKAPSVLEADAATKSGVLAFGNLFKAMSIGGLATAFEQFPIQTNVAGTATFVPRAEGLEEAVRLLDEAAAAIAANAPSAEFNSRVLAGDFSLLNVINAYRARYNMMLGNYSAALTAANAVDLSVASVFRYTEQNPNPIYNQVQVASNFKARENFGLPAGLVEAGDARLNFFLADPTVVVNGENLKTLKGFFDVITESIPVYVPDELRLIKAEAILRGNGNLNDALTEINAVRTQAAGDPVGINANLPAYSGPITKDDLLLEVYKQRGAELFLQGLRLEDSRRFGRPAPPTNVNPVPVDYERTRNFYPYPDQERLSNPNTPQDPVI</sequence>
<gene>
    <name evidence="9" type="ORF">BC349_10755</name>
</gene>
<dbReference type="SUPFAM" id="SSF48452">
    <property type="entry name" value="TPR-like"/>
    <property type="match status" value="1"/>
</dbReference>
<comment type="similarity">
    <text evidence="2">Belongs to the SusD family.</text>
</comment>
<evidence type="ECO:0000256" key="2">
    <source>
        <dbReference type="ARBA" id="ARBA00006275"/>
    </source>
</evidence>
<evidence type="ECO:0000256" key="3">
    <source>
        <dbReference type="ARBA" id="ARBA00022729"/>
    </source>
</evidence>
<dbReference type="Pfam" id="PF07980">
    <property type="entry name" value="SusD_RagB"/>
    <property type="match status" value="1"/>
</dbReference>